<evidence type="ECO:0000256" key="1">
    <source>
        <dbReference type="SAM" id="MobiDB-lite"/>
    </source>
</evidence>
<protein>
    <submittedName>
        <fullName evidence="2">Uncharacterized protein</fullName>
    </submittedName>
</protein>
<dbReference type="EMBL" id="QUSF01000027">
    <property type="protein sequence ID" value="RLW00535.1"/>
    <property type="molecule type" value="Genomic_DNA"/>
</dbReference>
<reference evidence="2 3" key="1">
    <citation type="journal article" date="2018" name="Proc. R. Soc. B">
        <title>A non-coding region near Follistatin controls head colour polymorphism in the Gouldian finch.</title>
        <authorList>
            <person name="Toomey M.B."/>
            <person name="Marques C.I."/>
            <person name="Andrade P."/>
            <person name="Araujo P.M."/>
            <person name="Sabatino S."/>
            <person name="Gazda M.A."/>
            <person name="Afonso S."/>
            <person name="Lopes R.J."/>
            <person name="Corbo J.C."/>
            <person name="Carneiro M."/>
        </authorList>
    </citation>
    <scope>NUCLEOTIDE SEQUENCE [LARGE SCALE GENOMIC DNA]</scope>
    <source>
        <strain evidence="2">Red01</strain>
        <tissue evidence="2">Muscle</tissue>
    </source>
</reference>
<evidence type="ECO:0000313" key="2">
    <source>
        <dbReference type="EMBL" id="RLW00535.1"/>
    </source>
</evidence>
<sequence length="125" mass="13578">MPRAKLPFSTPAFIPQYLSVIPKLKERANSYNSKLRAADRQVLLLDPAAGSMAAKPALAPGHQQGWTRCGTAAPSPAQEQPHSAHITGSPQDQHRLHQKMCSSALWRANPGPILFSFGEIMVLTI</sequence>
<organism evidence="2 3">
    <name type="scientific">Chloebia gouldiae</name>
    <name type="common">Gouldian finch</name>
    <name type="synonym">Erythrura gouldiae</name>
    <dbReference type="NCBI Taxonomy" id="44316"/>
    <lineage>
        <taxon>Eukaryota</taxon>
        <taxon>Metazoa</taxon>
        <taxon>Chordata</taxon>
        <taxon>Craniata</taxon>
        <taxon>Vertebrata</taxon>
        <taxon>Euteleostomi</taxon>
        <taxon>Archelosauria</taxon>
        <taxon>Archosauria</taxon>
        <taxon>Dinosauria</taxon>
        <taxon>Saurischia</taxon>
        <taxon>Theropoda</taxon>
        <taxon>Coelurosauria</taxon>
        <taxon>Aves</taxon>
        <taxon>Neognathae</taxon>
        <taxon>Neoaves</taxon>
        <taxon>Telluraves</taxon>
        <taxon>Australaves</taxon>
        <taxon>Passeriformes</taxon>
        <taxon>Passeroidea</taxon>
        <taxon>Passeridae</taxon>
        <taxon>Chloebia</taxon>
    </lineage>
</organism>
<dbReference type="Proteomes" id="UP000276834">
    <property type="component" value="Unassembled WGS sequence"/>
</dbReference>
<gene>
    <name evidence="2" type="ORF">DV515_00008831</name>
</gene>
<feature type="compositionally biased region" description="Polar residues" evidence="1">
    <location>
        <begin position="77"/>
        <end position="91"/>
    </location>
</feature>
<accession>A0A3L8SDK9</accession>
<name>A0A3L8SDK9_CHLGU</name>
<dbReference type="AlphaFoldDB" id="A0A3L8SDK9"/>
<feature type="region of interest" description="Disordered" evidence="1">
    <location>
        <begin position="55"/>
        <end position="96"/>
    </location>
</feature>
<evidence type="ECO:0000313" key="3">
    <source>
        <dbReference type="Proteomes" id="UP000276834"/>
    </source>
</evidence>
<comment type="caution">
    <text evidence="2">The sequence shown here is derived from an EMBL/GenBank/DDBJ whole genome shotgun (WGS) entry which is preliminary data.</text>
</comment>
<proteinExistence type="predicted"/>
<keyword evidence="3" id="KW-1185">Reference proteome</keyword>